<feature type="region of interest" description="Disordered" evidence="1">
    <location>
        <begin position="87"/>
        <end position="113"/>
    </location>
</feature>
<proteinExistence type="predicted"/>
<accession>A0A4S4LPV8</accession>
<reference evidence="2 3" key="1">
    <citation type="submission" date="2019-02" db="EMBL/GenBank/DDBJ databases">
        <title>Genome sequencing of the rare red list fungi Bondarzewia mesenterica.</title>
        <authorList>
            <person name="Buettner E."/>
            <person name="Kellner H."/>
        </authorList>
    </citation>
    <scope>NUCLEOTIDE SEQUENCE [LARGE SCALE GENOMIC DNA]</scope>
    <source>
        <strain evidence="2 3">DSM 108281</strain>
    </source>
</reference>
<evidence type="ECO:0000313" key="3">
    <source>
        <dbReference type="Proteomes" id="UP000310158"/>
    </source>
</evidence>
<protein>
    <submittedName>
        <fullName evidence="2">Uncharacterized protein</fullName>
    </submittedName>
</protein>
<dbReference type="AlphaFoldDB" id="A0A4S4LPV8"/>
<sequence>MSDFSQPVSIPVSDPDAVLTTTIDVKNGRHQVYCDLCGKLILLTKFAAPGALLEHRSSNRCQELRKRRDKHLEKEYQASVIRSKNTFSSLGPIPSSSGSQTPSAAHSVTPTPPPPSVIPHVNPPLPHNLVPPSLHVPAPTMPISVPVSYRSRRIPEPVCPGIHIHWTPGSVFTTYAYHQHNTRTLSWEPVAFENEGDLVGD</sequence>
<name>A0A4S4LPV8_9AGAM</name>
<keyword evidence="3" id="KW-1185">Reference proteome</keyword>
<evidence type="ECO:0000256" key="1">
    <source>
        <dbReference type="SAM" id="MobiDB-lite"/>
    </source>
</evidence>
<dbReference type="EMBL" id="SGPL01000287">
    <property type="protein sequence ID" value="THH14299.1"/>
    <property type="molecule type" value="Genomic_DNA"/>
</dbReference>
<organism evidence="2 3">
    <name type="scientific">Bondarzewia mesenterica</name>
    <dbReference type="NCBI Taxonomy" id="1095465"/>
    <lineage>
        <taxon>Eukaryota</taxon>
        <taxon>Fungi</taxon>
        <taxon>Dikarya</taxon>
        <taxon>Basidiomycota</taxon>
        <taxon>Agaricomycotina</taxon>
        <taxon>Agaricomycetes</taxon>
        <taxon>Russulales</taxon>
        <taxon>Bondarzewiaceae</taxon>
        <taxon>Bondarzewia</taxon>
    </lineage>
</organism>
<feature type="compositionally biased region" description="Low complexity" evidence="1">
    <location>
        <begin position="88"/>
        <end position="109"/>
    </location>
</feature>
<gene>
    <name evidence="2" type="ORF">EW146_g6009</name>
</gene>
<dbReference type="Proteomes" id="UP000310158">
    <property type="component" value="Unassembled WGS sequence"/>
</dbReference>
<evidence type="ECO:0000313" key="2">
    <source>
        <dbReference type="EMBL" id="THH14299.1"/>
    </source>
</evidence>
<comment type="caution">
    <text evidence="2">The sequence shown here is derived from an EMBL/GenBank/DDBJ whole genome shotgun (WGS) entry which is preliminary data.</text>
</comment>